<keyword evidence="3" id="KW-0479">Metal-binding</keyword>
<dbReference type="Pfam" id="PF22973">
    <property type="entry name" value="GWD1_pHisD"/>
    <property type="match status" value="1"/>
</dbReference>
<evidence type="ECO:0000259" key="8">
    <source>
        <dbReference type="Pfam" id="PF22973"/>
    </source>
</evidence>
<proteinExistence type="predicted"/>
<evidence type="ECO:0000256" key="4">
    <source>
        <dbReference type="ARBA" id="ARBA00022741"/>
    </source>
</evidence>
<dbReference type="EMBL" id="JAKOGG010000835">
    <property type="protein sequence ID" value="MCS4559136.1"/>
    <property type="molecule type" value="Genomic_DNA"/>
</dbReference>
<dbReference type="InterPro" id="IPR054481">
    <property type="entry name" value="GWD1_pHisD"/>
</dbReference>
<feature type="non-terminal residue" evidence="9">
    <location>
        <position position="76"/>
    </location>
</feature>
<evidence type="ECO:0000256" key="5">
    <source>
        <dbReference type="ARBA" id="ARBA00022777"/>
    </source>
</evidence>
<accession>A0ABT2FS37</accession>
<comment type="caution">
    <text evidence="9">The sequence shown here is derived from an EMBL/GenBank/DDBJ whole genome shotgun (WGS) entry which is preliminary data.</text>
</comment>
<keyword evidence="6" id="KW-0067">ATP-binding</keyword>
<evidence type="ECO:0000256" key="2">
    <source>
        <dbReference type="ARBA" id="ARBA00022679"/>
    </source>
</evidence>
<keyword evidence="7" id="KW-0460">Magnesium</keyword>
<organism evidence="9 10">
    <name type="scientific">Shewanella electrica</name>
    <dbReference type="NCBI Taxonomy" id="515560"/>
    <lineage>
        <taxon>Bacteria</taxon>
        <taxon>Pseudomonadati</taxon>
        <taxon>Pseudomonadota</taxon>
        <taxon>Gammaproteobacteria</taxon>
        <taxon>Alteromonadales</taxon>
        <taxon>Shewanellaceae</taxon>
        <taxon>Shewanella</taxon>
    </lineage>
</organism>
<keyword evidence="5" id="KW-0418">Kinase</keyword>
<dbReference type="PANTHER" id="PTHR46999:SF1">
    <property type="entry name" value="ALPHA-GLUCAN WATER DIKINASE 1, CHLOROPLASTIC"/>
    <property type="match status" value="1"/>
</dbReference>
<keyword evidence="2" id="KW-0808">Transferase</keyword>
<feature type="non-terminal residue" evidence="9">
    <location>
        <position position="1"/>
    </location>
</feature>
<evidence type="ECO:0000256" key="3">
    <source>
        <dbReference type="ARBA" id="ARBA00022723"/>
    </source>
</evidence>
<protein>
    <recommendedName>
        <fullName evidence="8">Alpha-glucan water dikinase phosphohistidine-like domain-containing protein</fullName>
    </recommendedName>
</protein>
<keyword evidence="10" id="KW-1185">Reference proteome</keyword>
<evidence type="ECO:0000256" key="1">
    <source>
        <dbReference type="ARBA" id="ARBA00001946"/>
    </source>
</evidence>
<comment type="cofactor">
    <cofactor evidence="1">
        <name>Mg(2+)</name>
        <dbReference type="ChEBI" id="CHEBI:18420"/>
    </cofactor>
</comment>
<name>A0ABT2FS37_9GAMM</name>
<dbReference type="PANTHER" id="PTHR46999">
    <property type="entry name" value="ALPHA-GLUCAN WATER DIKINASE 1, CHLOROPLASTIC-RELATED"/>
    <property type="match status" value="1"/>
</dbReference>
<gene>
    <name evidence="9" type="ORF">L9G74_22215</name>
</gene>
<evidence type="ECO:0000256" key="7">
    <source>
        <dbReference type="ARBA" id="ARBA00022842"/>
    </source>
</evidence>
<dbReference type="Proteomes" id="UP001201549">
    <property type="component" value="Unassembled WGS sequence"/>
</dbReference>
<keyword evidence="4" id="KW-0547">Nucleotide-binding</keyword>
<evidence type="ECO:0000256" key="6">
    <source>
        <dbReference type="ARBA" id="ARBA00022840"/>
    </source>
</evidence>
<reference evidence="10" key="1">
    <citation type="submission" date="2023-07" db="EMBL/GenBank/DDBJ databases">
        <title>Shewanella mangrovi sp. nov., an acetaldehyde- degrading bacterium isolated from mangrove sediment.</title>
        <authorList>
            <person name="Liu Y."/>
        </authorList>
    </citation>
    <scope>NUCLEOTIDE SEQUENCE [LARGE SCALE GENOMIC DNA]</scope>
    <source>
        <strain evidence="10">C32</strain>
    </source>
</reference>
<sequence length="76" mass="8266">RNCKVLFATCFDPNTLSELQGHDGKVFSFKPTSADITYREIPESELQSGSLNAEAGQAVPSVSLVKKKFLGKYAIS</sequence>
<feature type="domain" description="Alpha-glucan water dikinase phosphohistidine-like" evidence="8">
    <location>
        <begin position="1"/>
        <end position="46"/>
    </location>
</feature>
<evidence type="ECO:0000313" key="9">
    <source>
        <dbReference type="EMBL" id="MCS4559136.1"/>
    </source>
</evidence>
<evidence type="ECO:0000313" key="10">
    <source>
        <dbReference type="Proteomes" id="UP001201549"/>
    </source>
</evidence>